<dbReference type="GO" id="GO:0004564">
    <property type="term" value="F:beta-fructofuranosidase activity"/>
    <property type="evidence" value="ECO:0007669"/>
    <property type="project" value="UniProtKB-EC"/>
</dbReference>
<evidence type="ECO:0000256" key="1">
    <source>
        <dbReference type="ARBA" id="ARBA00009902"/>
    </source>
</evidence>
<dbReference type="Gene3D" id="2.115.10.20">
    <property type="entry name" value="Glycosyl hydrolase domain, family 43"/>
    <property type="match status" value="1"/>
</dbReference>
<dbReference type="Proteomes" id="UP000517712">
    <property type="component" value="Unassembled WGS sequence"/>
</dbReference>
<dbReference type="EC" id="3.2.1.26" evidence="5"/>
<proteinExistence type="inferred from homology"/>
<keyword evidence="6" id="KW-1185">Reference proteome</keyword>
<dbReference type="CDD" id="cd18609">
    <property type="entry name" value="GH32-like"/>
    <property type="match status" value="1"/>
</dbReference>
<evidence type="ECO:0000313" key="6">
    <source>
        <dbReference type="Proteomes" id="UP000517712"/>
    </source>
</evidence>
<dbReference type="PANTHER" id="PTHR43101:SF1">
    <property type="entry name" value="BETA-FRUCTOSIDASE"/>
    <property type="match status" value="1"/>
</dbReference>
<evidence type="ECO:0000259" key="4">
    <source>
        <dbReference type="Pfam" id="PF00251"/>
    </source>
</evidence>
<keyword evidence="2 5" id="KW-0378">Hydrolase</keyword>
<gene>
    <name evidence="5" type="ORF">HD600_000501</name>
</gene>
<evidence type="ECO:0000256" key="3">
    <source>
        <dbReference type="ARBA" id="ARBA00023295"/>
    </source>
</evidence>
<name>A0A7W9FCA6_9MICO</name>
<protein>
    <submittedName>
        <fullName evidence="5">Beta-fructofuranosidase</fullName>
        <ecNumber evidence="5">3.2.1.26</ecNumber>
    </submittedName>
</protein>
<dbReference type="PANTHER" id="PTHR43101">
    <property type="entry name" value="BETA-FRUCTOSIDASE"/>
    <property type="match status" value="1"/>
</dbReference>
<dbReference type="InterPro" id="IPR023296">
    <property type="entry name" value="Glyco_hydro_beta-prop_sf"/>
</dbReference>
<dbReference type="RefSeq" id="WP_184281350.1">
    <property type="nucleotide sequence ID" value="NZ_BAAAPG010000003.1"/>
</dbReference>
<reference evidence="5 6" key="1">
    <citation type="submission" date="2020-08" db="EMBL/GenBank/DDBJ databases">
        <title>Sequencing the genomes of 1000 actinobacteria strains.</title>
        <authorList>
            <person name="Klenk H.-P."/>
        </authorList>
    </citation>
    <scope>NUCLEOTIDE SEQUENCE [LARGE SCALE GENOMIC DNA]</scope>
    <source>
        <strain evidence="5 6">DSM 24823</strain>
    </source>
</reference>
<feature type="domain" description="Glycosyl hydrolase family 32 N-terminal" evidence="4">
    <location>
        <begin position="20"/>
        <end position="202"/>
    </location>
</feature>
<comment type="caution">
    <text evidence="5">The sequence shown here is derived from an EMBL/GenBank/DDBJ whole genome shotgun (WGS) entry which is preliminary data.</text>
</comment>
<accession>A0A7W9FCA6</accession>
<organism evidence="5 6">
    <name type="scientific">Microbacterium ginsengiterrae</name>
    <dbReference type="NCBI Taxonomy" id="546115"/>
    <lineage>
        <taxon>Bacteria</taxon>
        <taxon>Bacillati</taxon>
        <taxon>Actinomycetota</taxon>
        <taxon>Actinomycetes</taxon>
        <taxon>Micrococcales</taxon>
        <taxon>Microbacteriaceae</taxon>
        <taxon>Microbacterium</taxon>
    </lineage>
</organism>
<sequence>MAFRLDAHWVWDFWVADDGDRYHLFYLHAPKALGDPDLRHRNARIGHATSEDLTHWTDHGEVLAPGEPGSFDETATWTGCVVRDEAGLWRMFYTGASFTADGSPENIETIGCAVSEDLHAWRKLPDLVLRADPAHYETLGDTSWPEEAWRDPWVYRDEAGDGWHMLITARGHGAGMTSGGVVGHARSADLTTWTAGPPLGPSSAEFPHLEVLQRIDHGGRTFLTFSAARHPAGGGMVSGVWAVEAPADLEGVDVDTARLIAPDPYYAGRIVRDRSDDLVLLAFSGGGPGSTEAPQGVSDPLPVSL</sequence>
<evidence type="ECO:0000313" key="5">
    <source>
        <dbReference type="EMBL" id="MBB5742004.1"/>
    </source>
</evidence>
<evidence type="ECO:0000256" key="2">
    <source>
        <dbReference type="ARBA" id="ARBA00022801"/>
    </source>
</evidence>
<dbReference type="SUPFAM" id="SSF75005">
    <property type="entry name" value="Arabinanase/levansucrase/invertase"/>
    <property type="match status" value="1"/>
</dbReference>
<dbReference type="Pfam" id="PF00251">
    <property type="entry name" value="Glyco_hydro_32N"/>
    <property type="match status" value="1"/>
</dbReference>
<keyword evidence="3 5" id="KW-0326">Glycosidase</keyword>
<comment type="similarity">
    <text evidence="1">Belongs to the glycosyl hydrolase 32 family.</text>
</comment>
<dbReference type="AlphaFoldDB" id="A0A7W9FCA6"/>
<dbReference type="InterPro" id="IPR051214">
    <property type="entry name" value="GH32_Enzymes"/>
</dbReference>
<dbReference type="InterPro" id="IPR013148">
    <property type="entry name" value="Glyco_hydro_32_N"/>
</dbReference>
<dbReference type="EMBL" id="JACHMU010000001">
    <property type="protein sequence ID" value="MBB5742004.1"/>
    <property type="molecule type" value="Genomic_DNA"/>
</dbReference>